<reference evidence="4 5" key="1">
    <citation type="journal article" date="2018" name="Gigascience">
        <title>Genomes of trombidid mites reveal novel predicted allergens and laterally-transferred genes associated with secondary metabolism.</title>
        <authorList>
            <person name="Dong X."/>
            <person name="Chaisiri K."/>
            <person name="Xia D."/>
            <person name="Armstrong S.D."/>
            <person name="Fang Y."/>
            <person name="Donnelly M.J."/>
            <person name="Kadowaki T."/>
            <person name="McGarry J.W."/>
            <person name="Darby A.C."/>
            <person name="Makepeace B.L."/>
        </authorList>
    </citation>
    <scope>NUCLEOTIDE SEQUENCE [LARGE SCALE GENOMIC DNA]</scope>
    <source>
        <strain evidence="4">UoL-UT</strain>
    </source>
</reference>
<keyword evidence="5" id="KW-1185">Reference proteome</keyword>
<dbReference type="GO" id="GO:0008061">
    <property type="term" value="F:chitin binding"/>
    <property type="evidence" value="ECO:0007669"/>
    <property type="project" value="InterPro"/>
</dbReference>
<name>A0A443S7B6_9ACAR</name>
<evidence type="ECO:0000313" key="5">
    <source>
        <dbReference type="Proteomes" id="UP000288716"/>
    </source>
</evidence>
<dbReference type="EMBL" id="NCKV01006470">
    <property type="protein sequence ID" value="RWS23430.1"/>
    <property type="molecule type" value="Genomic_DNA"/>
</dbReference>
<comment type="caution">
    <text evidence="4">The sequence shown here is derived from an EMBL/GenBank/DDBJ whole genome shotgun (WGS) entry which is preliminary data.</text>
</comment>
<dbReference type="Proteomes" id="UP000288716">
    <property type="component" value="Unassembled WGS sequence"/>
</dbReference>
<gene>
    <name evidence="4" type="ORF">B4U80_02118</name>
</gene>
<evidence type="ECO:0000256" key="2">
    <source>
        <dbReference type="SAM" id="SignalP"/>
    </source>
</evidence>
<organism evidence="4 5">
    <name type="scientific">Leptotrombidium deliense</name>
    <dbReference type="NCBI Taxonomy" id="299467"/>
    <lineage>
        <taxon>Eukaryota</taxon>
        <taxon>Metazoa</taxon>
        <taxon>Ecdysozoa</taxon>
        <taxon>Arthropoda</taxon>
        <taxon>Chelicerata</taxon>
        <taxon>Arachnida</taxon>
        <taxon>Acari</taxon>
        <taxon>Acariformes</taxon>
        <taxon>Trombidiformes</taxon>
        <taxon>Prostigmata</taxon>
        <taxon>Anystina</taxon>
        <taxon>Parasitengona</taxon>
        <taxon>Trombiculoidea</taxon>
        <taxon>Trombiculidae</taxon>
        <taxon>Leptotrombidium</taxon>
    </lineage>
</organism>
<dbReference type="PANTHER" id="PTHR22933">
    <property type="entry name" value="FI18007P1-RELATED"/>
    <property type="match status" value="1"/>
</dbReference>
<dbReference type="VEuPathDB" id="VectorBase:LDEU008610"/>
<feature type="compositionally biased region" description="Pro residues" evidence="1">
    <location>
        <begin position="310"/>
        <end position="320"/>
    </location>
</feature>
<evidence type="ECO:0000259" key="3">
    <source>
        <dbReference type="PROSITE" id="PS50940"/>
    </source>
</evidence>
<dbReference type="Pfam" id="PF01607">
    <property type="entry name" value="CBM_14"/>
    <property type="match status" value="1"/>
</dbReference>
<dbReference type="InterPro" id="IPR052976">
    <property type="entry name" value="Scoloptoxin-like"/>
</dbReference>
<dbReference type="InterPro" id="IPR002557">
    <property type="entry name" value="Chitin-bd_dom"/>
</dbReference>
<feature type="domain" description="Chitin-binding type-2" evidence="3">
    <location>
        <begin position="361"/>
        <end position="424"/>
    </location>
</feature>
<dbReference type="InterPro" id="IPR036508">
    <property type="entry name" value="Chitin-bd_dom_sf"/>
</dbReference>
<dbReference type="AlphaFoldDB" id="A0A443S7B6"/>
<feature type="region of interest" description="Disordered" evidence="1">
    <location>
        <begin position="151"/>
        <end position="326"/>
    </location>
</feature>
<feature type="compositionally biased region" description="Pro residues" evidence="1">
    <location>
        <begin position="261"/>
        <end position="292"/>
    </location>
</feature>
<dbReference type="OrthoDB" id="6434376at2759"/>
<protein>
    <recommendedName>
        <fullName evidence="3">Chitin-binding type-2 domain-containing protein</fullName>
    </recommendedName>
</protein>
<sequence length="462" mass="52941">MSITLFITVLLLTISSLKCEDEENDQYGNARHRDVKVFVDVYNHPKTSFSCVDKKAGEYYADIETNCAVYYICLANQYNKLSPISFACPNGTIFNQANKVCTPHEQVSCDLATRFYDAHRGLSIKFQLLHPFFKFTQIGYIDSKDQDPNLFSPVLDNAKPWTVNANTNSNSRPRNQPAPQENRRPIEEPRRPPQESRRPSEESRRPNEESRRTSSQESRRPIVEEPPRRPPQEHRRPPTEETRKPTEEIRRPNLDFRRPPFNKPPPVDIPSPPLPPSLPPYQPPPRFVPPNLLPQRFSQPLSLPVTPQSAPLPVPNPAPASRPLFNRSNDDVVIRRKGTLPTIPSDYVTTALPEVTIKETDFTCTDKVAGLAYADIANDCKMLHICLPIGKGKFDDHRVFCKSGYGYNQKAGVCDLLTNFECNRSLDYYVYDKFANHDLYRKNLMKQFRKKSTPKPITSRFN</sequence>
<dbReference type="PANTHER" id="PTHR22933:SF31">
    <property type="entry name" value="FI18007P1"/>
    <property type="match status" value="1"/>
</dbReference>
<feature type="compositionally biased region" description="Polar residues" evidence="1">
    <location>
        <begin position="163"/>
        <end position="178"/>
    </location>
</feature>
<keyword evidence="2" id="KW-0732">Signal</keyword>
<dbReference type="SMART" id="SM00494">
    <property type="entry name" value="ChtBD2"/>
    <property type="match status" value="2"/>
</dbReference>
<feature type="chain" id="PRO_5019451623" description="Chitin-binding type-2 domain-containing protein" evidence="2">
    <location>
        <begin position="20"/>
        <end position="462"/>
    </location>
</feature>
<evidence type="ECO:0000256" key="1">
    <source>
        <dbReference type="SAM" id="MobiDB-lite"/>
    </source>
</evidence>
<dbReference type="GO" id="GO:0005576">
    <property type="term" value="C:extracellular region"/>
    <property type="evidence" value="ECO:0007669"/>
    <property type="project" value="InterPro"/>
</dbReference>
<evidence type="ECO:0000313" key="4">
    <source>
        <dbReference type="EMBL" id="RWS23430.1"/>
    </source>
</evidence>
<proteinExistence type="predicted"/>
<feature type="signal peptide" evidence="2">
    <location>
        <begin position="1"/>
        <end position="19"/>
    </location>
</feature>
<feature type="compositionally biased region" description="Polar residues" evidence="1">
    <location>
        <begin position="296"/>
        <end position="309"/>
    </location>
</feature>
<feature type="compositionally biased region" description="Basic and acidic residues" evidence="1">
    <location>
        <begin position="181"/>
        <end position="258"/>
    </location>
</feature>
<feature type="domain" description="Chitin-binding type-2" evidence="3">
    <location>
        <begin position="48"/>
        <end position="111"/>
    </location>
</feature>
<dbReference type="SUPFAM" id="SSF57625">
    <property type="entry name" value="Invertebrate chitin-binding proteins"/>
    <property type="match status" value="1"/>
</dbReference>
<dbReference type="PROSITE" id="PS50940">
    <property type="entry name" value="CHIT_BIND_II"/>
    <property type="match status" value="2"/>
</dbReference>
<accession>A0A443S7B6</accession>
<dbReference type="Gene3D" id="2.170.140.10">
    <property type="entry name" value="Chitin binding domain"/>
    <property type="match status" value="1"/>
</dbReference>